<dbReference type="SUPFAM" id="SSF69618">
    <property type="entry name" value="HemD-like"/>
    <property type="match status" value="1"/>
</dbReference>
<keyword evidence="4 9" id="KW-0456">Lyase</keyword>
<dbReference type="InterPro" id="IPR003754">
    <property type="entry name" value="4pyrrol_synth_uPrphyn_synth"/>
</dbReference>
<dbReference type="InterPro" id="IPR039793">
    <property type="entry name" value="UROS/Hem4"/>
</dbReference>
<comment type="catalytic activity">
    <reaction evidence="8 9">
        <text>hydroxymethylbilane = uroporphyrinogen III + H2O</text>
        <dbReference type="Rhea" id="RHEA:18965"/>
        <dbReference type="ChEBI" id="CHEBI:15377"/>
        <dbReference type="ChEBI" id="CHEBI:57308"/>
        <dbReference type="ChEBI" id="CHEBI:57845"/>
        <dbReference type="EC" id="4.2.1.75"/>
    </reaction>
</comment>
<evidence type="ECO:0000313" key="12">
    <source>
        <dbReference type="Proteomes" id="UP000286947"/>
    </source>
</evidence>
<evidence type="ECO:0000256" key="1">
    <source>
        <dbReference type="ARBA" id="ARBA00004772"/>
    </source>
</evidence>
<dbReference type="GO" id="GO:0006782">
    <property type="term" value="P:protoporphyrinogen IX biosynthetic process"/>
    <property type="evidence" value="ECO:0007669"/>
    <property type="project" value="UniProtKB-UniRule"/>
</dbReference>
<dbReference type="UniPathway" id="UPA00251">
    <property type="reaction ID" value="UER00320"/>
</dbReference>
<evidence type="ECO:0000256" key="3">
    <source>
        <dbReference type="ARBA" id="ARBA00013109"/>
    </source>
</evidence>
<comment type="function">
    <text evidence="6 9">Catalyzes cyclization of the linear tetrapyrrole, hydroxymethylbilane, to the macrocyclic uroporphyrinogen III.</text>
</comment>
<comment type="pathway">
    <text evidence="1 9">Porphyrin-containing compound metabolism; protoporphyrin-IX biosynthesis; coproporphyrinogen-III from 5-aminolevulinate: step 3/4.</text>
</comment>
<name>A0A433SEN4_9BURK</name>
<protein>
    <recommendedName>
        <fullName evidence="7 9">Uroporphyrinogen-III synthase</fullName>
        <ecNumber evidence="3 9">4.2.1.75</ecNumber>
    </recommendedName>
</protein>
<dbReference type="AlphaFoldDB" id="A0A433SEN4"/>
<evidence type="ECO:0000256" key="8">
    <source>
        <dbReference type="ARBA" id="ARBA00048617"/>
    </source>
</evidence>
<dbReference type="OrthoDB" id="9787650at2"/>
<comment type="similarity">
    <text evidence="2 9">Belongs to the uroporphyrinogen-III synthase family.</text>
</comment>
<dbReference type="Proteomes" id="UP000286947">
    <property type="component" value="Unassembled WGS sequence"/>
</dbReference>
<accession>A0A433SEN4</accession>
<evidence type="ECO:0000256" key="9">
    <source>
        <dbReference type="RuleBase" id="RU366031"/>
    </source>
</evidence>
<dbReference type="PANTHER" id="PTHR38042:SF1">
    <property type="entry name" value="UROPORPHYRINOGEN-III SYNTHASE, CHLOROPLASTIC"/>
    <property type="match status" value="1"/>
</dbReference>
<comment type="caution">
    <text evidence="11">The sequence shown here is derived from an EMBL/GenBank/DDBJ whole genome shotgun (WGS) entry which is preliminary data.</text>
</comment>
<evidence type="ECO:0000256" key="6">
    <source>
        <dbReference type="ARBA" id="ARBA00037589"/>
    </source>
</evidence>
<dbReference type="EC" id="4.2.1.75" evidence="3 9"/>
<gene>
    <name evidence="11" type="primary">hemD</name>
    <name evidence="11" type="ORF">CUZ56_01126</name>
</gene>
<keyword evidence="12" id="KW-1185">Reference proteome</keyword>
<evidence type="ECO:0000256" key="4">
    <source>
        <dbReference type="ARBA" id="ARBA00023239"/>
    </source>
</evidence>
<evidence type="ECO:0000259" key="10">
    <source>
        <dbReference type="Pfam" id="PF02602"/>
    </source>
</evidence>
<evidence type="ECO:0000313" key="11">
    <source>
        <dbReference type="EMBL" id="RUS67185.1"/>
    </source>
</evidence>
<reference evidence="11 12" key="1">
    <citation type="submission" date="2018-01" db="EMBL/GenBank/DDBJ databases">
        <title>Saezia sanguinis gen. nov., sp. nov., in the order Burkholderiales isolated from human blood.</title>
        <authorList>
            <person name="Medina-Pascual M.J."/>
            <person name="Valdezate S."/>
            <person name="Monzon S."/>
            <person name="Cuesta I."/>
            <person name="Carrasco G."/>
            <person name="Villalon P."/>
            <person name="Saez-Nieto J.A."/>
        </authorList>
    </citation>
    <scope>NUCLEOTIDE SEQUENCE [LARGE SCALE GENOMIC DNA]</scope>
    <source>
        <strain evidence="11 12">CNM695-12</strain>
    </source>
</reference>
<dbReference type="RefSeq" id="WP_126979038.1">
    <property type="nucleotide sequence ID" value="NZ_PQSP01000002.1"/>
</dbReference>
<dbReference type="InterPro" id="IPR036108">
    <property type="entry name" value="4pyrrol_syn_uPrphyn_synt_sf"/>
</dbReference>
<evidence type="ECO:0000256" key="7">
    <source>
        <dbReference type="ARBA" id="ARBA00040167"/>
    </source>
</evidence>
<dbReference type="GO" id="GO:0006780">
    <property type="term" value="P:uroporphyrinogen III biosynthetic process"/>
    <property type="evidence" value="ECO:0007669"/>
    <property type="project" value="UniProtKB-UniRule"/>
</dbReference>
<evidence type="ECO:0000256" key="5">
    <source>
        <dbReference type="ARBA" id="ARBA00023244"/>
    </source>
</evidence>
<dbReference type="CDD" id="cd06578">
    <property type="entry name" value="HemD"/>
    <property type="match status" value="1"/>
</dbReference>
<keyword evidence="5 9" id="KW-0627">Porphyrin biosynthesis</keyword>
<organism evidence="11 12">
    <name type="scientific">Saezia sanguinis</name>
    <dbReference type="NCBI Taxonomy" id="1965230"/>
    <lineage>
        <taxon>Bacteria</taxon>
        <taxon>Pseudomonadati</taxon>
        <taxon>Pseudomonadota</taxon>
        <taxon>Betaproteobacteria</taxon>
        <taxon>Burkholderiales</taxon>
        <taxon>Saeziaceae</taxon>
        <taxon>Saezia</taxon>
    </lineage>
</organism>
<evidence type="ECO:0000256" key="2">
    <source>
        <dbReference type="ARBA" id="ARBA00008133"/>
    </source>
</evidence>
<proteinExistence type="inferred from homology"/>
<sequence>MKTVIVTRPLHQAQPWIEGLQQHGFSVRHIPLLSIQAVADNQPLHHAWAQIDQYTWVMFVSANAVHYFFKGTQHVHWPSHLRAGATGNGTTKALTASGVAAHLIDQPAENQPEDTEHLWQQIADRHWSGTQVLLVRGRSAGNRPERNWLMHQLQHAGAQVQCLAVYQRCAPVFSADDLLWLGSHDARNSCWIFSSSEAIEYLPDYDWAQTTAIVTHQRIAQAAHKAGFGHVVCTRPDLLSLVDSVKSVV</sequence>
<dbReference type="Gene3D" id="3.40.50.10090">
    <property type="match status" value="2"/>
</dbReference>
<dbReference type="PANTHER" id="PTHR38042">
    <property type="entry name" value="UROPORPHYRINOGEN-III SYNTHASE, CHLOROPLASTIC"/>
    <property type="match status" value="1"/>
</dbReference>
<dbReference type="GO" id="GO:0004852">
    <property type="term" value="F:uroporphyrinogen-III synthase activity"/>
    <property type="evidence" value="ECO:0007669"/>
    <property type="project" value="UniProtKB-UniRule"/>
</dbReference>
<dbReference type="Pfam" id="PF02602">
    <property type="entry name" value="HEM4"/>
    <property type="match status" value="1"/>
</dbReference>
<feature type="domain" description="Tetrapyrrole biosynthesis uroporphyrinogen III synthase" evidence="10">
    <location>
        <begin position="16"/>
        <end position="242"/>
    </location>
</feature>
<dbReference type="EMBL" id="PQSP01000002">
    <property type="protein sequence ID" value="RUS67185.1"/>
    <property type="molecule type" value="Genomic_DNA"/>
</dbReference>